<name>A0A816CQC8_9BILA</name>
<evidence type="ECO:0000313" key="1">
    <source>
        <dbReference type="EMBL" id="CAF1626352.1"/>
    </source>
</evidence>
<evidence type="ECO:0000313" key="2">
    <source>
        <dbReference type="EMBL" id="CAF4520448.1"/>
    </source>
</evidence>
<accession>A0A816CQC8</accession>
<dbReference type="InterPro" id="IPR050933">
    <property type="entry name" value="Circadian_TF"/>
</dbReference>
<gene>
    <name evidence="1" type="ORF">GPM918_LOCUS44052</name>
    <name evidence="2" type="ORF">SRO942_LOCUS45739</name>
</gene>
<dbReference type="EMBL" id="CAJOBC010109711">
    <property type="protein sequence ID" value="CAF4520448.1"/>
    <property type="molecule type" value="Genomic_DNA"/>
</dbReference>
<comment type="caution">
    <text evidence="1">The sequence shown here is derived from an EMBL/GenBank/DDBJ whole genome shotgun (WGS) entry which is preliminary data.</text>
</comment>
<protein>
    <submittedName>
        <fullName evidence="1">Uncharacterized protein</fullName>
    </submittedName>
</protein>
<dbReference type="OrthoDB" id="71302at2759"/>
<organism evidence="1 3">
    <name type="scientific">Didymodactylos carnosus</name>
    <dbReference type="NCBI Taxonomy" id="1234261"/>
    <lineage>
        <taxon>Eukaryota</taxon>
        <taxon>Metazoa</taxon>
        <taxon>Spiralia</taxon>
        <taxon>Gnathifera</taxon>
        <taxon>Rotifera</taxon>
        <taxon>Eurotatoria</taxon>
        <taxon>Bdelloidea</taxon>
        <taxon>Philodinida</taxon>
        <taxon>Philodinidae</taxon>
        <taxon>Didymodactylos</taxon>
    </lineage>
</organism>
<dbReference type="Proteomes" id="UP000663829">
    <property type="component" value="Unassembled WGS sequence"/>
</dbReference>
<dbReference type="Proteomes" id="UP000681722">
    <property type="component" value="Unassembled WGS sequence"/>
</dbReference>
<dbReference type="Gene3D" id="3.30.450.20">
    <property type="entry name" value="PAS domain"/>
    <property type="match status" value="1"/>
</dbReference>
<dbReference type="PANTHER" id="PTHR23042">
    <property type="entry name" value="CIRCADIAN PROTEIN CLOCK/ARNT/BMAL/PAS"/>
    <property type="match status" value="1"/>
</dbReference>
<dbReference type="AlphaFoldDB" id="A0A816CQC8"/>
<sequence>MTCFLYGYRQYVSPIPQQQHDLHKPSFLNDQELKYLLVESCDAFLFALNSENLRVIYINFVHPDDVEKVREQLNLQPQDGSPNGNGNGRVLDLKTGIVKKDGHATGARLGKFLD</sequence>
<dbReference type="EMBL" id="CAJNOQ010042205">
    <property type="protein sequence ID" value="CAF1626352.1"/>
    <property type="molecule type" value="Genomic_DNA"/>
</dbReference>
<keyword evidence="3" id="KW-1185">Reference proteome</keyword>
<evidence type="ECO:0000313" key="3">
    <source>
        <dbReference type="Proteomes" id="UP000663829"/>
    </source>
</evidence>
<reference evidence="1" key="1">
    <citation type="submission" date="2021-02" db="EMBL/GenBank/DDBJ databases">
        <authorList>
            <person name="Nowell W R."/>
        </authorList>
    </citation>
    <scope>NUCLEOTIDE SEQUENCE</scope>
</reference>
<proteinExistence type="predicted"/>